<evidence type="ECO:0000313" key="2">
    <source>
        <dbReference type="Proteomes" id="UP001310594"/>
    </source>
</evidence>
<name>A0AAN7VVD2_9PEZI</name>
<evidence type="ECO:0000313" key="1">
    <source>
        <dbReference type="EMBL" id="KAK5705329.1"/>
    </source>
</evidence>
<proteinExistence type="predicted"/>
<accession>A0AAN7VVD2</accession>
<dbReference type="AlphaFoldDB" id="A0AAN7VVD2"/>
<dbReference type="Proteomes" id="UP001310594">
    <property type="component" value="Unassembled WGS sequence"/>
</dbReference>
<reference evidence="1" key="1">
    <citation type="submission" date="2023-08" db="EMBL/GenBank/DDBJ databases">
        <title>Black Yeasts Isolated from many extreme environments.</title>
        <authorList>
            <person name="Coleine C."/>
            <person name="Stajich J.E."/>
            <person name="Selbmann L."/>
        </authorList>
    </citation>
    <scope>NUCLEOTIDE SEQUENCE</scope>
    <source>
        <strain evidence="1">CCFEE 5810</strain>
    </source>
</reference>
<organism evidence="1 2">
    <name type="scientific">Elasticomyces elasticus</name>
    <dbReference type="NCBI Taxonomy" id="574655"/>
    <lineage>
        <taxon>Eukaryota</taxon>
        <taxon>Fungi</taxon>
        <taxon>Dikarya</taxon>
        <taxon>Ascomycota</taxon>
        <taxon>Pezizomycotina</taxon>
        <taxon>Dothideomycetes</taxon>
        <taxon>Dothideomycetidae</taxon>
        <taxon>Mycosphaerellales</taxon>
        <taxon>Teratosphaeriaceae</taxon>
        <taxon>Elasticomyces</taxon>
    </lineage>
</organism>
<protein>
    <submittedName>
        <fullName evidence="1">Uncharacterized protein</fullName>
    </submittedName>
</protein>
<comment type="caution">
    <text evidence="1">The sequence shown here is derived from an EMBL/GenBank/DDBJ whole genome shotgun (WGS) entry which is preliminary data.</text>
</comment>
<sequence>MRQSIDRHPERLKAILMDAEMRKSFLGNAPNNNSKAVKAFVESNAGNALKTKPKVAAAFVCTSRLAKM</sequence>
<gene>
    <name evidence="1" type="ORF">LTR97_002447</name>
</gene>
<dbReference type="EMBL" id="JAVRQU010000003">
    <property type="protein sequence ID" value="KAK5705329.1"/>
    <property type="molecule type" value="Genomic_DNA"/>
</dbReference>